<comment type="caution">
    <text evidence="1">The sequence shown here is derived from an EMBL/GenBank/DDBJ whole genome shotgun (WGS) entry which is preliminary data.</text>
</comment>
<organism evidence="1 2">
    <name type="scientific">Pistacia integerrima</name>
    <dbReference type="NCBI Taxonomy" id="434235"/>
    <lineage>
        <taxon>Eukaryota</taxon>
        <taxon>Viridiplantae</taxon>
        <taxon>Streptophyta</taxon>
        <taxon>Embryophyta</taxon>
        <taxon>Tracheophyta</taxon>
        <taxon>Spermatophyta</taxon>
        <taxon>Magnoliopsida</taxon>
        <taxon>eudicotyledons</taxon>
        <taxon>Gunneridae</taxon>
        <taxon>Pentapetalae</taxon>
        <taxon>rosids</taxon>
        <taxon>malvids</taxon>
        <taxon>Sapindales</taxon>
        <taxon>Anacardiaceae</taxon>
        <taxon>Pistacia</taxon>
    </lineage>
</organism>
<dbReference type="EMBL" id="CM047748">
    <property type="protein sequence ID" value="KAJ0014261.1"/>
    <property type="molecule type" value="Genomic_DNA"/>
</dbReference>
<gene>
    <name evidence="1" type="ORF">Pint_21813</name>
</gene>
<proteinExistence type="predicted"/>
<reference evidence="2" key="1">
    <citation type="journal article" date="2023" name="G3 (Bethesda)">
        <title>Genome assembly and association tests identify interacting loci associated with vigor, precocity, and sex in interspecific pistachio rootstocks.</title>
        <authorList>
            <person name="Palmer W."/>
            <person name="Jacygrad E."/>
            <person name="Sagayaradj S."/>
            <person name="Cavanaugh K."/>
            <person name="Han R."/>
            <person name="Bertier L."/>
            <person name="Beede B."/>
            <person name="Kafkas S."/>
            <person name="Golino D."/>
            <person name="Preece J."/>
            <person name="Michelmore R."/>
        </authorList>
    </citation>
    <scope>NUCLEOTIDE SEQUENCE [LARGE SCALE GENOMIC DNA]</scope>
</reference>
<name>A0ACC0XCE3_9ROSI</name>
<evidence type="ECO:0000313" key="1">
    <source>
        <dbReference type="EMBL" id="KAJ0014261.1"/>
    </source>
</evidence>
<protein>
    <submittedName>
        <fullName evidence="1">Uncharacterized protein</fullName>
    </submittedName>
</protein>
<dbReference type="Proteomes" id="UP001163603">
    <property type="component" value="Chromosome 13"/>
</dbReference>
<evidence type="ECO:0000313" key="2">
    <source>
        <dbReference type="Proteomes" id="UP001163603"/>
    </source>
</evidence>
<accession>A0ACC0XCE3</accession>
<keyword evidence="2" id="KW-1185">Reference proteome</keyword>
<sequence length="345" mass="38408">MAVHLLVLLQIILLLWPIRTSSALSCPQSCGEVKIQYPFGTGEGCYLNKGFEVTCRNSSGSPKALLSSINLELLEASSRFRIGISSDASMEIMVINVSFPVIPLNRSKANISESVNLSGSPFYFSNSANSFPQIQNSFIAMDCNHYANFSRPNEEIGAGCLSFCTCDPNHFEDCFDFICSVPRNYTFDYANLSNIYSESIRRDCSSAFVVEQEWLESSYISFRNGLKGKKHVPARLEWGEMRGACVEPYKSGTAFCNKDNYCLIQLTSGHVCLCKDQRSETSLGCGGILYCNMTSGQNCSICPPGYEYDHQLQCWARSVVTTHGNMVVVQVHQKKKRNEAEAEIF</sequence>